<evidence type="ECO:0000313" key="3">
    <source>
        <dbReference type="Proteomes" id="UP000034324"/>
    </source>
</evidence>
<comment type="caution">
    <text evidence="2">The sequence shown here is derived from an EMBL/GenBank/DDBJ whole genome shotgun (WGS) entry which is preliminary data.</text>
</comment>
<dbReference type="Proteomes" id="UP000034324">
    <property type="component" value="Unassembled WGS sequence"/>
</dbReference>
<dbReference type="Gene3D" id="3.40.50.2000">
    <property type="entry name" value="Glycogen Phosphorylase B"/>
    <property type="match status" value="2"/>
</dbReference>
<dbReference type="PANTHER" id="PTHR46401">
    <property type="entry name" value="GLYCOSYLTRANSFERASE WBBK-RELATED"/>
    <property type="match status" value="1"/>
</dbReference>
<dbReference type="GO" id="GO:0016757">
    <property type="term" value="F:glycosyltransferase activity"/>
    <property type="evidence" value="ECO:0007669"/>
    <property type="project" value="TreeGrafter"/>
</dbReference>
<name>A0A0G0MTI5_9BACT</name>
<dbReference type="PANTHER" id="PTHR46401:SF2">
    <property type="entry name" value="GLYCOSYLTRANSFERASE WBBK-RELATED"/>
    <property type="match status" value="1"/>
</dbReference>
<accession>A0A0G0MTI5</accession>
<dbReference type="SUPFAM" id="SSF53756">
    <property type="entry name" value="UDP-Glycosyltransferase/glycogen phosphorylase"/>
    <property type="match status" value="1"/>
</dbReference>
<organism evidence="2 3">
    <name type="scientific">Candidatus Daviesbacteria bacterium GW2011_GWF2_38_6</name>
    <dbReference type="NCBI Taxonomy" id="1618432"/>
    <lineage>
        <taxon>Bacteria</taxon>
        <taxon>Candidatus Daviesiibacteriota</taxon>
    </lineage>
</organism>
<gene>
    <name evidence="2" type="ORF">US99_C0052G0009</name>
</gene>
<evidence type="ECO:0000256" key="1">
    <source>
        <dbReference type="ARBA" id="ARBA00022679"/>
    </source>
</evidence>
<protein>
    <submittedName>
        <fullName evidence="2">Glycosyl transferase, group 1</fullName>
    </submittedName>
</protein>
<keyword evidence="1 2" id="KW-0808">Transferase</keyword>
<dbReference type="EMBL" id="LBVC01000052">
    <property type="protein sequence ID" value="KKQ76999.1"/>
    <property type="molecule type" value="Genomic_DNA"/>
</dbReference>
<proteinExistence type="predicted"/>
<dbReference type="AlphaFoldDB" id="A0A0G0MTI5"/>
<sequence length="110" mass="12676">MATVFDMTPILHPEWHQEKTIQLDSVRLKRIKENADLVITISEYSKKDFLQFAPNKKVEVIYPGVSEQFSGVANRSKKGYFLSMATIEPRKNIRMLIEAFFKLSLLLGSI</sequence>
<reference evidence="2 3" key="1">
    <citation type="journal article" date="2015" name="Nature">
        <title>rRNA introns, odd ribosomes, and small enigmatic genomes across a large radiation of phyla.</title>
        <authorList>
            <person name="Brown C.T."/>
            <person name="Hug L.A."/>
            <person name="Thomas B.C."/>
            <person name="Sharon I."/>
            <person name="Castelle C.J."/>
            <person name="Singh A."/>
            <person name="Wilkins M.J."/>
            <person name="Williams K.H."/>
            <person name="Banfield J.F."/>
        </authorList>
    </citation>
    <scope>NUCLEOTIDE SEQUENCE [LARGE SCALE GENOMIC DNA]</scope>
</reference>
<evidence type="ECO:0000313" key="2">
    <source>
        <dbReference type="EMBL" id="KKQ76999.1"/>
    </source>
</evidence>